<evidence type="ECO:0000313" key="2">
    <source>
        <dbReference type="EMBL" id="NVO27294.1"/>
    </source>
</evidence>
<keyword evidence="1" id="KW-0472">Membrane</keyword>
<keyword evidence="3" id="KW-1185">Reference proteome</keyword>
<comment type="caution">
    <text evidence="2">The sequence shown here is derived from an EMBL/GenBank/DDBJ whole genome shotgun (WGS) entry which is preliminary data.</text>
</comment>
<dbReference type="RefSeq" id="WP_176853709.1">
    <property type="nucleotide sequence ID" value="NZ_JABCJD010000003.1"/>
</dbReference>
<evidence type="ECO:0000256" key="1">
    <source>
        <dbReference type="SAM" id="Phobius"/>
    </source>
</evidence>
<gene>
    <name evidence="2" type="ORF">HJ526_07685</name>
</gene>
<dbReference type="EMBL" id="JABCJD010000003">
    <property type="protein sequence ID" value="NVO27294.1"/>
    <property type="molecule type" value="Genomic_DNA"/>
</dbReference>
<keyword evidence="1" id="KW-0812">Transmembrane</keyword>
<sequence>MVRLIMGIGAGAITASVAFMILALMVGPPGVPNTRPSDFDEEEREILATIYPDWLISKRFLSPEEERYGMMLIEVLCEEPSNEMQMSLPEKSKAGSFGAVENSGLPPADLATLHISFLGGSEALADLEYLSTFRADVTARIDPALPTRDLLEAAYQRFGFKTSALALLEDHIVVSLMPDVTFYKRFETALASGKDIVVDLGTLNFDKLTLLSFLGKS</sequence>
<proteinExistence type="predicted"/>
<accession>A0ABX2PCU3</accession>
<name>A0ABX2PCU3_9RHOB</name>
<feature type="transmembrane region" description="Helical" evidence="1">
    <location>
        <begin position="7"/>
        <end position="27"/>
    </location>
</feature>
<evidence type="ECO:0000313" key="3">
    <source>
        <dbReference type="Proteomes" id="UP000523601"/>
    </source>
</evidence>
<organism evidence="2 3">
    <name type="scientific">Donghicola mangrovi</name>
    <dbReference type="NCBI Taxonomy" id="2729614"/>
    <lineage>
        <taxon>Bacteria</taxon>
        <taxon>Pseudomonadati</taxon>
        <taxon>Pseudomonadota</taxon>
        <taxon>Alphaproteobacteria</taxon>
        <taxon>Rhodobacterales</taxon>
        <taxon>Roseobacteraceae</taxon>
        <taxon>Donghicola</taxon>
    </lineage>
</organism>
<keyword evidence="1" id="KW-1133">Transmembrane helix</keyword>
<dbReference type="Proteomes" id="UP000523601">
    <property type="component" value="Unassembled WGS sequence"/>
</dbReference>
<protein>
    <submittedName>
        <fullName evidence="2">Uncharacterized protein</fullName>
    </submittedName>
</protein>
<reference evidence="2 3" key="1">
    <citation type="submission" date="2020-04" db="EMBL/GenBank/DDBJ databases">
        <title>Donghicola sp., a member of the Rhodobacteraceae family isolated from mangrove forest in Thailand.</title>
        <authorList>
            <person name="Charoenyingcharoen P."/>
            <person name="Yukphan P."/>
        </authorList>
    </citation>
    <scope>NUCLEOTIDE SEQUENCE [LARGE SCALE GENOMIC DNA]</scope>
    <source>
        <strain evidence="2 3">C2-DW-16</strain>
    </source>
</reference>